<dbReference type="InterPro" id="IPR018712">
    <property type="entry name" value="Tle1-like_cat"/>
</dbReference>
<reference evidence="2 3" key="1">
    <citation type="journal article" date="2018" name="Nat. Ecol. Evol.">
        <title>Pezizomycetes genomes reveal the molecular basis of ectomycorrhizal truffle lifestyle.</title>
        <authorList>
            <person name="Murat C."/>
            <person name="Payen T."/>
            <person name="Noel B."/>
            <person name="Kuo A."/>
            <person name="Morin E."/>
            <person name="Chen J."/>
            <person name="Kohler A."/>
            <person name="Krizsan K."/>
            <person name="Balestrini R."/>
            <person name="Da Silva C."/>
            <person name="Montanini B."/>
            <person name="Hainaut M."/>
            <person name="Levati E."/>
            <person name="Barry K.W."/>
            <person name="Belfiori B."/>
            <person name="Cichocki N."/>
            <person name="Clum A."/>
            <person name="Dockter R.B."/>
            <person name="Fauchery L."/>
            <person name="Guy J."/>
            <person name="Iotti M."/>
            <person name="Le Tacon F."/>
            <person name="Lindquist E.A."/>
            <person name="Lipzen A."/>
            <person name="Malagnac F."/>
            <person name="Mello A."/>
            <person name="Molinier V."/>
            <person name="Miyauchi S."/>
            <person name="Poulain J."/>
            <person name="Riccioni C."/>
            <person name="Rubini A."/>
            <person name="Sitrit Y."/>
            <person name="Splivallo R."/>
            <person name="Traeger S."/>
            <person name="Wang M."/>
            <person name="Zifcakova L."/>
            <person name="Wipf D."/>
            <person name="Zambonelli A."/>
            <person name="Paolocci F."/>
            <person name="Nowrousian M."/>
            <person name="Ottonello S."/>
            <person name="Baldrian P."/>
            <person name="Spatafora J.W."/>
            <person name="Henrissat B."/>
            <person name="Nagy L.G."/>
            <person name="Aury J.M."/>
            <person name="Wincker P."/>
            <person name="Grigoriev I.V."/>
            <person name="Bonfante P."/>
            <person name="Martin F.M."/>
        </authorList>
    </citation>
    <scope>NUCLEOTIDE SEQUENCE [LARGE SCALE GENOMIC DNA]</scope>
    <source>
        <strain evidence="2 3">120613-1</strain>
    </source>
</reference>
<feature type="domain" description="T6SS Phospholipase effector Tle1-like catalytic" evidence="1">
    <location>
        <begin position="34"/>
        <end position="226"/>
    </location>
</feature>
<protein>
    <recommendedName>
        <fullName evidence="1">T6SS Phospholipase effector Tle1-like catalytic domain-containing protein</fullName>
    </recommendedName>
</protein>
<dbReference type="EMBL" id="ML120497">
    <property type="protein sequence ID" value="RPA91418.1"/>
    <property type="molecule type" value="Genomic_DNA"/>
</dbReference>
<dbReference type="PANTHER" id="PTHR33840">
    <property type="match status" value="1"/>
</dbReference>
<accession>A0A3N4J2V5</accession>
<keyword evidence="3" id="KW-1185">Reference proteome</keyword>
<evidence type="ECO:0000259" key="1">
    <source>
        <dbReference type="Pfam" id="PF09994"/>
    </source>
</evidence>
<dbReference type="Proteomes" id="UP000276215">
    <property type="component" value="Unassembled WGS sequence"/>
</dbReference>
<dbReference type="STRING" id="1336337.A0A3N4J2V5"/>
<proteinExistence type="predicted"/>
<organism evidence="2 3">
    <name type="scientific">Choiromyces venosus 120613-1</name>
    <dbReference type="NCBI Taxonomy" id="1336337"/>
    <lineage>
        <taxon>Eukaryota</taxon>
        <taxon>Fungi</taxon>
        <taxon>Dikarya</taxon>
        <taxon>Ascomycota</taxon>
        <taxon>Pezizomycotina</taxon>
        <taxon>Pezizomycetes</taxon>
        <taxon>Pezizales</taxon>
        <taxon>Tuberaceae</taxon>
        <taxon>Choiromyces</taxon>
    </lineage>
</organism>
<dbReference type="OrthoDB" id="3057168at2759"/>
<gene>
    <name evidence="2" type="ORF">L873DRAFT_1831381</name>
</gene>
<name>A0A3N4J2V5_9PEZI</name>
<dbReference type="Pfam" id="PF09994">
    <property type="entry name" value="T6SS_Tle1-like_cat"/>
    <property type="match status" value="1"/>
</dbReference>
<evidence type="ECO:0000313" key="2">
    <source>
        <dbReference type="EMBL" id="RPA91418.1"/>
    </source>
</evidence>
<sequence length="300" mass="34116">MSNSFNDPKPRMKRIIICCDGKLDVPTNVLRVAHTLVNRFVSGGTELSLSEHVREAYGFLAHNYHPGNTIHLFGFSRRAYTARSICVLVCRIDILMKKGMDKFYQVYQDYRTKKNSAVAEPQAREGSSLITPNIKNTNRLLGIPSVSVSIVRNWIAGNAQEKYSFHDTDLSPCVENAFQALTLNEHHGPFTPMLWKKTEDTPTNLKQFWFPSVHTNIGGGYDDQHRDFQQLLPFLQFNDDYLKIITHNNNEHSGGEWATGKIYDSATGLLRLVEETIHKSVWIGMKVVPNWSSSTLKGWT</sequence>
<dbReference type="AlphaFoldDB" id="A0A3N4J2V5"/>
<dbReference type="PANTHER" id="PTHR33840:SF1">
    <property type="entry name" value="TLE1 PHOSPHOLIPASE DOMAIN-CONTAINING PROTEIN"/>
    <property type="match status" value="1"/>
</dbReference>
<evidence type="ECO:0000313" key="3">
    <source>
        <dbReference type="Proteomes" id="UP000276215"/>
    </source>
</evidence>